<dbReference type="SUPFAM" id="SSF51064">
    <property type="entry name" value="Head domain of nucleotide exchange factor GrpE"/>
    <property type="match status" value="1"/>
</dbReference>
<dbReference type="GO" id="GO:0051087">
    <property type="term" value="F:protein-folding chaperone binding"/>
    <property type="evidence" value="ECO:0007669"/>
    <property type="project" value="InterPro"/>
</dbReference>
<evidence type="ECO:0000256" key="2">
    <source>
        <dbReference type="ARBA" id="ARBA00023016"/>
    </source>
</evidence>
<dbReference type="GO" id="GO:0006457">
    <property type="term" value="P:protein folding"/>
    <property type="evidence" value="ECO:0007669"/>
    <property type="project" value="InterPro"/>
</dbReference>
<evidence type="ECO:0000256" key="1">
    <source>
        <dbReference type="ARBA" id="ARBA00009054"/>
    </source>
</evidence>
<keyword evidence="4" id="KW-0963">Cytoplasm</keyword>
<comment type="caution">
    <text evidence="8">The sequence shown here is derived from an EMBL/GenBank/DDBJ whole genome shotgun (WGS) entry which is preliminary data.</text>
</comment>
<dbReference type="OrthoDB" id="9789811at2"/>
<keyword evidence="9" id="KW-1185">Reference proteome</keyword>
<accession>A0A5B2THC8</accession>
<evidence type="ECO:0000256" key="5">
    <source>
        <dbReference type="RuleBase" id="RU004478"/>
    </source>
</evidence>
<comment type="subunit">
    <text evidence="4">Homodimer.</text>
</comment>
<evidence type="ECO:0000313" key="8">
    <source>
        <dbReference type="EMBL" id="KAA2213892.1"/>
    </source>
</evidence>
<dbReference type="PRINTS" id="PR00773">
    <property type="entry name" value="GRPEPROTEIN"/>
</dbReference>
<comment type="subcellular location">
    <subcellularLocation>
        <location evidence="4">Cytoplasm</location>
    </subcellularLocation>
</comment>
<comment type="function">
    <text evidence="4">Participates actively in the response to hyperosmotic and heat shock by preventing the aggregation of stress-denatured proteins, in association with DnaK and GrpE. It is the nucleotide exchange factor for DnaK and may function as a thermosensor. Unfolded proteins bind initially to DnaJ; upon interaction with the DnaJ-bound protein, DnaK hydrolyzes its bound ATP, resulting in the formation of a stable complex. GrpE releases ADP from DnaK; ATP binding to DnaK triggers the release of the substrate protein, thus completing the reaction cycle. Several rounds of ATP-dependent interactions between DnaJ, DnaK and GrpE are required for fully efficient folding.</text>
</comment>
<dbReference type="InterPro" id="IPR000740">
    <property type="entry name" value="GrpE"/>
</dbReference>
<reference evidence="8 9" key="1">
    <citation type="journal article" date="2015" name="Int. J. Syst. Evol. Microbiol.">
        <title>Roseomonas oryzae sp. nov., isolated from paddy rhizosphere soil.</title>
        <authorList>
            <person name="Ramaprasad E.V."/>
            <person name="Sasikala Ch."/>
            <person name="Ramana Ch.V."/>
        </authorList>
    </citation>
    <scope>NUCLEOTIDE SEQUENCE [LARGE SCALE GENOMIC DNA]</scope>
    <source>
        <strain evidence="8 9">KCTC 42542</strain>
    </source>
</reference>
<evidence type="ECO:0000313" key="9">
    <source>
        <dbReference type="Proteomes" id="UP000322110"/>
    </source>
</evidence>
<keyword evidence="6" id="KW-0175">Coiled coil</keyword>
<evidence type="ECO:0000256" key="6">
    <source>
        <dbReference type="SAM" id="Coils"/>
    </source>
</evidence>
<evidence type="ECO:0000256" key="3">
    <source>
        <dbReference type="ARBA" id="ARBA00023186"/>
    </source>
</evidence>
<dbReference type="SUPFAM" id="SSF58014">
    <property type="entry name" value="Coiled-coil domain of nucleotide exchange factor GrpE"/>
    <property type="match status" value="1"/>
</dbReference>
<name>A0A5B2THC8_9PROT</name>
<evidence type="ECO:0000256" key="7">
    <source>
        <dbReference type="SAM" id="MobiDB-lite"/>
    </source>
</evidence>
<dbReference type="EMBL" id="VUKA01000002">
    <property type="protein sequence ID" value="KAA2213892.1"/>
    <property type="molecule type" value="Genomic_DNA"/>
</dbReference>
<evidence type="ECO:0000256" key="4">
    <source>
        <dbReference type="HAMAP-Rule" id="MF_01151"/>
    </source>
</evidence>
<dbReference type="GO" id="GO:0042803">
    <property type="term" value="F:protein homodimerization activity"/>
    <property type="evidence" value="ECO:0007669"/>
    <property type="project" value="InterPro"/>
</dbReference>
<organism evidence="8 9">
    <name type="scientific">Teichococcus oryzae</name>
    <dbReference type="NCBI Taxonomy" id="1608942"/>
    <lineage>
        <taxon>Bacteria</taxon>
        <taxon>Pseudomonadati</taxon>
        <taxon>Pseudomonadota</taxon>
        <taxon>Alphaproteobacteria</taxon>
        <taxon>Acetobacterales</taxon>
        <taxon>Roseomonadaceae</taxon>
        <taxon>Roseomonas</taxon>
    </lineage>
</organism>
<dbReference type="CDD" id="cd00446">
    <property type="entry name" value="GrpE"/>
    <property type="match status" value="1"/>
</dbReference>
<comment type="similarity">
    <text evidence="1 4 5">Belongs to the GrpE family.</text>
</comment>
<dbReference type="Gene3D" id="2.30.22.10">
    <property type="entry name" value="Head domain of nucleotide exchange factor GrpE"/>
    <property type="match status" value="1"/>
</dbReference>
<proteinExistence type="inferred from homology"/>
<dbReference type="AlphaFoldDB" id="A0A5B2THC8"/>
<dbReference type="GO" id="GO:0051082">
    <property type="term" value="F:unfolded protein binding"/>
    <property type="evidence" value="ECO:0007669"/>
    <property type="project" value="TreeGrafter"/>
</dbReference>
<dbReference type="PANTHER" id="PTHR21237:SF23">
    <property type="entry name" value="GRPE PROTEIN HOMOLOG, MITOCHONDRIAL"/>
    <property type="match status" value="1"/>
</dbReference>
<dbReference type="InterPro" id="IPR013805">
    <property type="entry name" value="GrpE_CC"/>
</dbReference>
<dbReference type="InterPro" id="IPR009012">
    <property type="entry name" value="GrpE_head"/>
</dbReference>
<dbReference type="Gene3D" id="3.90.20.20">
    <property type="match status" value="1"/>
</dbReference>
<dbReference type="GO" id="GO:0005737">
    <property type="term" value="C:cytoplasm"/>
    <property type="evidence" value="ECO:0007669"/>
    <property type="project" value="UniProtKB-SubCell"/>
</dbReference>
<dbReference type="GO" id="GO:0000774">
    <property type="term" value="F:adenyl-nucleotide exchange factor activity"/>
    <property type="evidence" value="ECO:0007669"/>
    <property type="project" value="InterPro"/>
</dbReference>
<sequence>MIEQNGPVMNDQNPPDKKPAVELPTPADLPEDMATQPLPEQPADAMARIAELEAELAQLRDRWLRSEAEMQNLRTRTKREIEEARLYAVQKFARDVVEAADNLRRGLDALPAAQEGEAELLSKMRGGFEGVERAFLSILERNGVARHDAAGQPFDPELHQAMAQQPPPEGVAAGTVIQAWTPAWTLNGRLLKPAMVVVAGEGVSETA</sequence>
<keyword evidence="2 4" id="KW-0346">Stress response</keyword>
<keyword evidence="3 4" id="KW-0143">Chaperone</keyword>
<dbReference type="Proteomes" id="UP000322110">
    <property type="component" value="Unassembled WGS sequence"/>
</dbReference>
<dbReference type="PANTHER" id="PTHR21237">
    <property type="entry name" value="GRPE PROTEIN"/>
    <property type="match status" value="1"/>
</dbReference>
<feature type="region of interest" description="Disordered" evidence="7">
    <location>
        <begin position="1"/>
        <end position="38"/>
    </location>
</feature>
<dbReference type="Pfam" id="PF01025">
    <property type="entry name" value="GrpE"/>
    <property type="match status" value="1"/>
</dbReference>
<gene>
    <name evidence="4" type="primary">grpE</name>
    <name evidence="8" type="ORF">F0Q34_07525</name>
</gene>
<dbReference type="HAMAP" id="MF_01151">
    <property type="entry name" value="GrpE"/>
    <property type="match status" value="1"/>
</dbReference>
<feature type="coiled-coil region" evidence="6">
    <location>
        <begin position="42"/>
        <end position="76"/>
    </location>
</feature>
<protein>
    <recommendedName>
        <fullName evidence="4">Protein GrpE</fullName>
    </recommendedName>
    <alternativeName>
        <fullName evidence="4">HSP-70 cofactor</fullName>
    </alternativeName>
</protein>